<dbReference type="InterPro" id="IPR011989">
    <property type="entry name" value="ARM-like"/>
</dbReference>
<feature type="signal peptide" evidence="1">
    <location>
        <begin position="1"/>
        <end position="18"/>
    </location>
</feature>
<accession>A0ABD2HWG2</accession>
<keyword evidence="3" id="KW-1185">Reference proteome</keyword>
<name>A0ABD2HWG2_9BILA</name>
<sequence>MRLLTLLCVAFTIPTVFSAPKKDESIAIPTNRMSQQQKQMEEADPAKLVKKAKSEDKDEKLEAVTEIRGMLEEGFKNFAEMPLINRFISADVLGPLVDCLSDYNSSQPQLVANAMATLAIIATRKAKLIFEVQNVMDYLNYWLMNSTDDEVKKNAVSILKKIMPNVRILAGI</sequence>
<proteinExistence type="predicted"/>
<dbReference type="InterPro" id="IPR016024">
    <property type="entry name" value="ARM-type_fold"/>
</dbReference>
<dbReference type="EMBL" id="JBICBT010001397">
    <property type="protein sequence ID" value="KAL3069190.1"/>
    <property type="molecule type" value="Genomic_DNA"/>
</dbReference>
<protein>
    <recommendedName>
        <fullName evidence="4">RxLR effector protein</fullName>
    </recommendedName>
</protein>
<dbReference type="Proteomes" id="UP001620626">
    <property type="component" value="Unassembled WGS sequence"/>
</dbReference>
<evidence type="ECO:0000313" key="2">
    <source>
        <dbReference type="EMBL" id="KAL3069190.1"/>
    </source>
</evidence>
<comment type="caution">
    <text evidence="2">The sequence shown here is derived from an EMBL/GenBank/DDBJ whole genome shotgun (WGS) entry which is preliminary data.</text>
</comment>
<dbReference type="SUPFAM" id="SSF48371">
    <property type="entry name" value="ARM repeat"/>
    <property type="match status" value="1"/>
</dbReference>
<organism evidence="2 3">
    <name type="scientific">Heterodera trifolii</name>
    <dbReference type="NCBI Taxonomy" id="157864"/>
    <lineage>
        <taxon>Eukaryota</taxon>
        <taxon>Metazoa</taxon>
        <taxon>Ecdysozoa</taxon>
        <taxon>Nematoda</taxon>
        <taxon>Chromadorea</taxon>
        <taxon>Rhabditida</taxon>
        <taxon>Tylenchina</taxon>
        <taxon>Tylenchomorpha</taxon>
        <taxon>Tylenchoidea</taxon>
        <taxon>Heteroderidae</taxon>
        <taxon>Heteroderinae</taxon>
        <taxon>Heterodera</taxon>
    </lineage>
</organism>
<gene>
    <name evidence="2" type="ORF">niasHT_034420</name>
</gene>
<dbReference type="Gene3D" id="1.25.10.10">
    <property type="entry name" value="Leucine-rich Repeat Variant"/>
    <property type="match status" value="1"/>
</dbReference>
<feature type="chain" id="PRO_5044869741" description="RxLR effector protein" evidence="1">
    <location>
        <begin position="19"/>
        <end position="172"/>
    </location>
</feature>
<keyword evidence="1" id="KW-0732">Signal</keyword>
<evidence type="ECO:0000256" key="1">
    <source>
        <dbReference type="SAM" id="SignalP"/>
    </source>
</evidence>
<dbReference type="AlphaFoldDB" id="A0ABD2HWG2"/>
<evidence type="ECO:0000313" key="3">
    <source>
        <dbReference type="Proteomes" id="UP001620626"/>
    </source>
</evidence>
<reference evidence="2 3" key="1">
    <citation type="submission" date="2024-10" db="EMBL/GenBank/DDBJ databases">
        <authorList>
            <person name="Kim D."/>
        </authorList>
    </citation>
    <scope>NUCLEOTIDE SEQUENCE [LARGE SCALE GENOMIC DNA]</scope>
    <source>
        <strain evidence="2">BH-2024</strain>
    </source>
</reference>
<evidence type="ECO:0008006" key="4">
    <source>
        <dbReference type="Google" id="ProtNLM"/>
    </source>
</evidence>